<name>A0ABS5VV64_9BACT</name>
<comment type="caution">
    <text evidence="2">The sequence shown here is derived from an EMBL/GenBank/DDBJ whole genome shotgun (WGS) entry which is preliminary data.</text>
</comment>
<evidence type="ECO:0000313" key="3">
    <source>
        <dbReference type="Proteomes" id="UP000772618"/>
    </source>
</evidence>
<evidence type="ECO:0000313" key="2">
    <source>
        <dbReference type="EMBL" id="MBT1703891.1"/>
    </source>
</evidence>
<keyword evidence="1" id="KW-0812">Transmembrane</keyword>
<feature type="transmembrane region" description="Helical" evidence="1">
    <location>
        <begin position="227"/>
        <end position="246"/>
    </location>
</feature>
<keyword evidence="1" id="KW-0472">Membrane</keyword>
<dbReference type="SUPFAM" id="SSF52151">
    <property type="entry name" value="FabD/lysophospholipase-like"/>
    <property type="match status" value="1"/>
</dbReference>
<reference evidence="2 3" key="1">
    <citation type="submission" date="2021-05" db="EMBL/GenBank/DDBJ databases">
        <title>A Polyphasic approach of four new species of the genus Ohtaekwangia: Ohtaekwangia histidinii sp. nov., Ohtaekwangia cretensis sp. nov., Ohtaekwangia indiensis sp. nov., Ohtaekwangia reichenbachii sp. nov. from diverse environment.</title>
        <authorList>
            <person name="Octaviana S."/>
        </authorList>
    </citation>
    <scope>NUCLEOTIDE SEQUENCE [LARGE SCALE GENOMIC DNA]</scope>
    <source>
        <strain evidence="2 3">PWU20</strain>
    </source>
</reference>
<feature type="transmembrane region" description="Helical" evidence="1">
    <location>
        <begin position="70"/>
        <end position="89"/>
    </location>
</feature>
<gene>
    <name evidence="2" type="ORF">KK060_11400</name>
</gene>
<sequence length="721" mass="82867">MITGSFGKYLGIPYLFLDPEYLNKVNFTSFFIIGLCTAGFTTAYHITCYINDGHRFSFIGTLSRPFTKFAINNSPIPLLFLFVYIYQIVRFQINNEYTTNTGLVLNLTGLLTGYITMTLIFFVYFLLTNKDIFKYVVCQIDEKIKLKVKVTRASAMKKLDIARKKQVRVDNYLDYDLKFKKVENIKFYDRATILQVFDQNHFNLVIIELLIFVIVLILGIFKDYPAFQLPAASSFMILLTIFVMMAGAFSYWFGNWSATCALILFLILNYLVGEDFFTKRYEAFGLNYDRQPVEYSVHSLKRMNDSTVIVEDRAKTFAMLEQWKAKFKTEKKPKMVFLCVSGGGKRAALWAFSTLQIADSLTQGRLFNNSILITGASGGLIGASYFRELKLREYQKENVKPYDPVHRLNISSDNLNPMIFSLLANDLFVGFTNFKYAGFNYQRDRGYTFEEQLNQTTNSLMDKPIVAYDSFETKAIIPMMILTPTIVNDGRKLYIASRPVSFMNYETVDGHEYNSYKYSGVDFHHLFKAHGSEKLRFLSALRMSATFPYITPNTTLPTTPAIYIMDAGISDNFGLTDASRFLFAFKEWIAENTSGVIFLSIRDSPKLGTITKNEGQTIVDAVTQPISSVYNNFEHFQDINSDLLLGYSRSWFKNEIHRIDIEYEAEDYVPILQKMDSIRKHNARASLSWRLTTREKQSVIDNVSSAKNTTAIDQLKKLLQD</sequence>
<feature type="transmembrane region" description="Helical" evidence="1">
    <location>
        <begin position="202"/>
        <end position="221"/>
    </location>
</feature>
<feature type="transmembrane region" description="Helical" evidence="1">
    <location>
        <begin position="109"/>
        <end position="127"/>
    </location>
</feature>
<proteinExistence type="predicted"/>
<dbReference type="EMBL" id="JAHESD010000022">
    <property type="protein sequence ID" value="MBT1703891.1"/>
    <property type="molecule type" value="Genomic_DNA"/>
</dbReference>
<keyword evidence="3" id="KW-1185">Reference proteome</keyword>
<evidence type="ECO:0000256" key="1">
    <source>
        <dbReference type="SAM" id="Phobius"/>
    </source>
</evidence>
<accession>A0ABS5VV64</accession>
<feature type="transmembrane region" description="Helical" evidence="1">
    <location>
        <begin position="253"/>
        <end position="272"/>
    </location>
</feature>
<organism evidence="2 3">
    <name type="scientific">Chryseosolibacter indicus</name>
    <dbReference type="NCBI Taxonomy" id="2782351"/>
    <lineage>
        <taxon>Bacteria</taxon>
        <taxon>Pseudomonadati</taxon>
        <taxon>Bacteroidota</taxon>
        <taxon>Cytophagia</taxon>
        <taxon>Cytophagales</taxon>
        <taxon>Chryseotaleaceae</taxon>
        <taxon>Chryseosolibacter</taxon>
    </lineage>
</organism>
<dbReference type="RefSeq" id="WP_254153852.1">
    <property type="nucleotide sequence ID" value="NZ_JAHESD010000022.1"/>
</dbReference>
<feature type="transmembrane region" description="Helical" evidence="1">
    <location>
        <begin position="27"/>
        <end position="50"/>
    </location>
</feature>
<dbReference type="InterPro" id="IPR016035">
    <property type="entry name" value="Acyl_Trfase/lysoPLipase"/>
</dbReference>
<dbReference type="Proteomes" id="UP000772618">
    <property type="component" value="Unassembled WGS sequence"/>
</dbReference>
<protein>
    <submittedName>
        <fullName evidence="2">Patatin-like phospholipase family protein</fullName>
    </submittedName>
</protein>
<keyword evidence="1" id="KW-1133">Transmembrane helix</keyword>